<evidence type="ECO:0000313" key="2">
    <source>
        <dbReference type="Proteomes" id="UP000600247"/>
    </source>
</evidence>
<dbReference type="AlphaFoldDB" id="A0A917MC59"/>
<dbReference type="EMBL" id="BMHY01000019">
    <property type="protein sequence ID" value="GGG88070.1"/>
    <property type="molecule type" value="Genomic_DNA"/>
</dbReference>
<dbReference type="Proteomes" id="UP000600247">
    <property type="component" value="Unassembled WGS sequence"/>
</dbReference>
<organism evidence="1 2">
    <name type="scientific">Paenibacillus radicis</name>
    <name type="common">ex Gao et al. 2016</name>
    <dbReference type="NCBI Taxonomy" id="1737354"/>
    <lineage>
        <taxon>Bacteria</taxon>
        <taxon>Bacillati</taxon>
        <taxon>Bacillota</taxon>
        <taxon>Bacilli</taxon>
        <taxon>Bacillales</taxon>
        <taxon>Paenibacillaceae</taxon>
        <taxon>Paenibacillus</taxon>
    </lineage>
</organism>
<keyword evidence="2" id="KW-1185">Reference proteome</keyword>
<proteinExistence type="predicted"/>
<protein>
    <submittedName>
        <fullName evidence="1">Uncharacterized protein</fullName>
    </submittedName>
</protein>
<name>A0A917MC59_9BACL</name>
<comment type="caution">
    <text evidence="1">The sequence shown here is derived from an EMBL/GenBank/DDBJ whole genome shotgun (WGS) entry which is preliminary data.</text>
</comment>
<gene>
    <name evidence="1" type="ORF">GCM10010918_53140</name>
</gene>
<evidence type="ECO:0000313" key="1">
    <source>
        <dbReference type="EMBL" id="GGG88070.1"/>
    </source>
</evidence>
<dbReference type="RefSeq" id="WP_188892711.1">
    <property type="nucleotide sequence ID" value="NZ_BMHY01000019.1"/>
</dbReference>
<reference evidence="1 2" key="1">
    <citation type="journal article" date="2014" name="Int. J. Syst. Evol. Microbiol.">
        <title>Complete genome sequence of Corynebacterium casei LMG S-19264T (=DSM 44701T), isolated from a smear-ripened cheese.</title>
        <authorList>
            <consortium name="US DOE Joint Genome Institute (JGI-PGF)"/>
            <person name="Walter F."/>
            <person name="Albersmeier A."/>
            <person name="Kalinowski J."/>
            <person name="Ruckert C."/>
        </authorList>
    </citation>
    <scope>NUCLEOTIDE SEQUENCE [LARGE SCALE GENOMIC DNA]</scope>
    <source>
        <strain evidence="1 2">CGMCC 1.15286</strain>
    </source>
</reference>
<sequence>MLIHGSVPLLIKIRLRTHDELIRQAKSLIVSCTCLSGYPACVEPIEEVGLLGKEQALQLFEEAEGKR</sequence>
<accession>A0A917MC59</accession>